<feature type="signal peptide" evidence="2">
    <location>
        <begin position="1"/>
        <end position="21"/>
    </location>
</feature>
<evidence type="ECO:0000256" key="1">
    <source>
        <dbReference type="ARBA" id="ARBA00022729"/>
    </source>
</evidence>
<dbReference type="NCBIfam" id="TIGR04183">
    <property type="entry name" value="Por_Secre_tail"/>
    <property type="match status" value="1"/>
</dbReference>
<feature type="chain" id="PRO_5035286972" description="Secretion system C-terminal sorting domain-containing protein" evidence="2">
    <location>
        <begin position="22"/>
        <end position="563"/>
    </location>
</feature>
<dbReference type="InterPro" id="IPR011042">
    <property type="entry name" value="6-blade_b-propeller_TolB-like"/>
</dbReference>
<evidence type="ECO:0000256" key="2">
    <source>
        <dbReference type="SAM" id="SignalP"/>
    </source>
</evidence>
<dbReference type="Gene3D" id="2.120.10.30">
    <property type="entry name" value="TolB, C-terminal domain"/>
    <property type="match status" value="1"/>
</dbReference>
<keyword evidence="1 2" id="KW-0732">Signal</keyword>
<dbReference type="PANTHER" id="PTHR35580">
    <property type="entry name" value="CELL SURFACE GLYCOPROTEIN (S-LAYER PROTEIN)-LIKE PROTEIN"/>
    <property type="match status" value="1"/>
</dbReference>
<accession>A0A8J2YAA1</accession>
<dbReference type="Pfam" id="PF18962">
    <property type="entry name" value="Por_Secre_tail"/>
    <property type="match status" value="1"/>
</dbReference>
<dbReference type="InterPro" id="IPR026444">
    <property type="entry name" value="Secre_tail"/>
</dbReference>
<dbReference type="AlphaFoldDB" id="A0A8J2YAA1"/>
<dbReference type="PANTHER" id="PTHR35580:SF1">
    <property type="entry name" value="PHYTASE-LIKE DOMAIN-CONTAINING PROTEIN"/>
    <property type="match status" value="1"/>
</dbReference>
<sequence>MNFKKYFIVCSLIAFSFQINAQEFGWGGSFGGNGEDVIKATHVDSEGNVYTTGYFTDTANFDINGSFELTSNGFYDAFVQKTDSQGNFLWAKNFGSEMFEHGGAITADDAGNVYITGNYEGTVDFDPEGAGFEITSAGAQDIFILKLDSNGDFVWAKSVGGVDFEEALSIVYSPNGQVILSGFFYEPIDLDPGVDEFIMTSEGLSDTFILRLDEDGDFISAQQYGGTGMDLAIDMTVNAAGDLFITGYFTDAADMDPDAVEEYILTATGSGFAGYVLHLNNAGEFVKAGITHGGETFNNGIAVDQMDNIYVSGYFSGTVNFNHDPNGTPINYTSATQYNGFVMKVDPFGNVAWAKHLECNDFLMGYDVDVTGEGEVVSVGFFTDTADFDPSSGEFSLTHQSGNATDAYLSILDTDGNFINAFQFGGVNFMDANSVGVDAQNNIYTAAHFETTVDLNPLPDDELPTVAVDFRDNYIIKLLNGSLSNPDVTGPQLSVYPNPASDKVYVKGLSREIAQEYQLTDVKGRLLRSGSMGPDQSIDVSTLETGLYFIKVAESNPVKLLIR</sequence>
<dbReference type="Proteomes" id="UP000652231">
    <property type="component" value="Unassembled WGS sequence"/>
</dbReference>
<evidence type="ECO:0000259" key="3">
    <source>
        <dbReference type="Pfam" id="PF18962"/>
    </source>
</evidence>
<dbReference type="InterPro" id="IPR052918">
    <property type="entry name" value="Motility_Chemotaxis_Reg"/>
</dbReference>
<name>A0A8J2YAA1_9FLAO</name>
<gene>
    <name evidence="4" type="ORF">GCM10011312_20410</name>
</gene>
<organism evidence="4 5">
    <name type="scientific">Planktosalinus lacus</name>
    <dbReference type="NCBI Taxonomy" id="1526573"/>
    <lineage>
        <taxon>Bacteria</taxon>
        <taxon>Pseudomonadati</taxon>
        <taxon>Bacteroidota</taxon>
        <taxon>Flavobacteriia</taxon>
        <taxon>Flavobacteriales</taxon>
        <taxon>Flavobacteriaceae</taxon>
        <taxon>Planktosalinus</taxon>
    </lineage>
</organism>
<evidence type="ECO:0000313" key="4">
    <source>
        <dbReference type="EMBL" id="GGD96802.1"/>
    </source>
</evidence>
<feature type="domain" description="Secretion system C-terminal sorting" evidence="3">
    <location>
        <begin position="495"/>
        <end position="556"/>
    </location>
</feature>
<protein>
    <recommendedName>
        <fullName evidence="3">Secretion system C-terminal sorting domain-containing protein</fullName>
    </recommendedName>
</protein>
<dbReference type="RefSeq" id="WP_188442183.1">
    <property type="nucleotide sequence ID" value="NZ_BMGK01000008.1"/>
</dbReference>
<dbReference type="EMBL" id="BMGK01000008">
    <property type="protein sequence ID" value="GGD96802.1"/>
    <property type="molecule type" value="Genomic_DNA"/>
</dbReference>
<reference evidence="4" key="1">
    <citation type="journal article" date="2014" name="Int. J. Syst. Evol. Microbiol.">
        <title>Complete genome sequence of Corynebacterium casei LMG S-19264T (=DSM 44701T), isolated from a smear-ripened cheese.</title>
        <authorList>
            <consortium name="US DOE Joint Genome Institute (JGI-PGF)"/>
            <person name="Walter F."/>
            <person name="Albersmeier A."/>
            <person name="Kalinowski J."/>
            <person name="Ruckert C."/>
        </authorList>
    </citation>
    <scope>NUCLEOTIDE SEQUENCE</scope>
    <source>
        <strain evidence="4">CGMCC 1.12924</strain>
    </source>
</reference>
<reference evidence="4" key="2">
    <citation type="submission" date="2020-09" db="EMBL/GenBank/DDBJ databases">
        <authorList>
            <person name="Sun Q."/>
            <person name="Zhou Y."/>
        </authorList>
    </citation>
    <scope>NUCLEOTIDE SEQUENCE</scope>
    <source>
        <strain evidence="4">CGMCC 1.12924</strain>
    </source>
</reference>
<keyword evidence="5" id="KW-1185">Reference proteome</keyword>
<dbReference type="SUPFAM" id="SSF101898">
    <property type="entry name" value="NHL repeat"/>
    <property type="match status" value="1"/>
</dbReference>
<evidence type="ECO:0000313" key="5">
    <source>
        <dbReference type="Proteomes" id="UP000652231"/>
    </source>
</evidence>
<comment type="caution">
    <text evidence="4">The sequence shown here is derived from an EMBL/GenBank/DDBJ whole genome shotgun (WGS) entry which is preliminary data.</text>
</comment>
<proteinExistence type="predicted"/>